<sequence>RRELGRFLLEWRRILEILEEDESEISTGDGEEDDLLRCLQSAVFRGFLHFDEEEGKSTRERI</sequence>
<comment type="caution">
    <text evidence="1">The sequence shown here is derived from an EMBL/GenBank/DDBJ whole genome shotgun (WGS) entry which is preliminary data.</text>
</comment>
<reference evidence="1 2" key="1">
    <citation type="journal article" date="2021" name="BMC Genomics">
        <title>Datura genome reveals duplications of psychoactive alkaloid biosynthetic genes and high mutation rate following tissue culture.</title>
        <authorList>
            <person name="Rajewski A."/>
            <person name="Carter-House D."/>
            <person name="Stajich J."/>
            <person name="Litt A."/>
        </authorList>
    </citation>
    <scope>NUCLEOTIDE SEQUENCE [LARGE SCALE GENOMIC DNA]</scope>
    <source>
        <strain evidence="1">AR-01</strain>
    </source>
</reference>
<evidence type="ECO:0000313" key="2">
    <source>
        <dbReference type="Proteomes" id="UP000823775"/>
    </source>
</evidence>
<evidence type="ECO:0000313" key="1">
    <source>
        <dbReference type="EMBL" id="MCD7472054.1"/>
    </source>
</evidence>
<protein>
    <submittedName>
        <fullName evidence="1">Uncharacterized protein</fullName>
    </submittedName>
</protein>
<keyword evidence="2" id="KW-1185">Reference proteome</keyword>
<dbReference type="EMBL" id="JACEIK010001767">
    <property type="protein sequence ID" value="MCD7472054.1"/>
    <property type="molecule type" value="Genomic_DNA"/>
</dbReference>
<accession>A0ABS8TMC3</accession>
<name>A0ABS8TMC3_DATST</name>
<dbReference type="Proteomes" id="UP000823775">
    <property type="component" value="Unassembled WGS sequence"/>
</dbReference>
<proteinExistence type="predicted"/>
<feature type="non-terminal residue" evidence="1">
    <location>
        <position position="1"/>
    </location>
</feature>
<gene>
    <name evidence="1" type="ORF">HAX54_012941</name>
</gene>
<organism evidence="1 2">
    <name type="scientific">Datura stramonium</name>
    <name type="common">Jimsonweed</name>
    <name type="synonym">Common thornapple</name>
    <dbReference type="NCBI Taxonomy" id="4076"/>
    <lineage>
        <taxon>Eukaryota</taxon>
        <taxon>Viridiplantae</taxon>
        <taxon>Streptophyta</taxon>
        <taxon>Embryophyta</taxon>
        <taxon>Tracheophyta</taxon>
        <taxon>Spermatophyta</taxon>
        <taxon>Magnoliopsida</taxon>
        <taxon>eudicotyledons</taxon>
        <taxon>Gunneridae</taxon>
        <taxon>Pentapetalae</taxon>
        <taxon>asterids</taxon>
        <taxon>lamiids</taxon>
        <taxon>Solanales</taxon>
        <taxon>Solanaceae</taxon>
        <taxon>Solanoideae</taxon>
        <taxon>Datureae</taxon>
        <taxon>Datura</taxon>
    </lineage>
</organism>